<dbReference type="CDD" id="cd06174">
    <property type="entry name" value="MFS"/>
    <property type="match status" value="1"/>
</dbReference>
<evidence type="ECO:0000256" key="7">
    <source>
        <dbReference type="SAM" id="MobiDB-lite"/>
    </source>
</evidence>
<dbReference type="Gene3D" id="1.20.1250.20">
    <property type="entry name" value="MFS general substrate transporter like domains"/>
    <property type="match status" value="1"/>
</dbReference>
<feature type="transmembrane region" description="Helical" evidence="8">
    <location>
        <begin position="177"/>
        <end position="195"/>
    </location>
</feature>
<feature type="transmembrane region" description="Helical" evidence="8">
    <location>
        <begin position="52"/>
        <end position="72"/>
    </location>
</feature>
<feature type="transmembrane region" description="Helical" evidence="8">
    <location>
        <begin position="108"/>
        <end position="131"/>
    </location>
</feature>
<comment type="subcellular location">
    <subcellularLocation>
        <location evidence="1">Cell membrane</location>
        <topology evidence="1">Multi-pass membrane protein</topology>
    </subcellularLocation>
</comment>
<gene>
    <name evidence="10" type="ORF">NBM05_12300</name>
</gene>
<proteinExistence type="predicted"/>
<feature type="transmembrane region" description="Helical" evidence="8">
    <location>
        <begin position="151"/>
        <end position="171"/>
    </location>
</feature>
<keyword evidence="11" id="KW-1185">Reference proteome</keyword>
<dbReference type="InterPro" id="IPR020846">
    <property type="entry name" value="MFS_dom"/>
</dbReference>
<dbReference type="InterPro" id="IPR011701">
    <property type="entry name" value="MFS"/>
</dbReference>
<evidence type="ECO:0000256" key="2">
    <source>
        <dbReference type="ARBA" id="ARBA00022448"/>
    </source>
</evidence>
<dbReference type="PROSITE" id="PS50850">
    <property type="entry name" value="MFS"/>
    <property type="match status" value="1"/>
</dbReference>
<organism evidence="10 11">
    <name type="scientific">Rothia santali</name>
    <dbReference type="NCBI Taxonomy" id="2949643"/>
    <lineage>
        <taxon>Bacteria</taxon>
        <taxon>Bacillati</taxon>
        <taxon>Actinomycetota</taxon>
        <taxon>Actinomycetes</taxon>
        <taxon>Micrococcales</taxon>
        <taxon>Micrococcaceae</taxon>
        <taxon>Rothia</taxon>
    </lineage>
</organism>
<evidence type="ECO:0000256" key="6">
    <source>
        <dbReference type="ARBA" id="ARBA00023136"/>
    </source>
</evidence>
<keyword evidence="4 8" id="KW-0812">Transmembrane</keyword>
<evidence type="ECO:0000313" key="11">
    <source>
        <dbReference type="Proteomes" id="UP001139502"/>
    </source>
</evidence>
<comment type="caution">
    <text evidence="10">The sequence shown here is derived from an EMBL/GenBank/DDBJ whole genome shotgun (WGS) entry which is preliminary data.</text>
</comment>
<feature type="domain" description="Major facilitator superfamily (MFS) profile" evidence="9">
    <location>
        <begin position="1"/>
        <end position="440"/>
    </location>
</feature>
<keyword evidence="5 8" id="KW-1133">Transmembrane helix</keyword>
<dbReference type="Pfam" id="PF07690">
    <property type="entry name" value="MFS_1"/>
    <property type="match status" value="1"/>
</dbReference>
<evidence type="ECO:0000256" key="5">
    <source>
        <dbReference type="ARBA" id="ARBA00022989"/>
    </source>
</evidence>
<evidence type="ECO:0000256" key="3">
    <source>
        <dbReference type="ARBA" id="ARBA00022475"/>
    </source>
</evidence>
<feature type="transmembrane region" description="Helical" evidence="8">
    <location>
        <begin position="383"/>
        <end position="406"/>
    </location>
</feature>
<feature type="transmembrane region" description="Helical" evidence="8">
    <location>
        <begin position="271"/>
        <end position="290"/>
    </location>
</feature>
<dbReference type="GO" id="GO:0022857">
    <property type="term" value="F:transmembrane transporter activity"/>
    <property type="evidence" value="ECO:0007669"/>
    <property type="project" value="InterPro"/>
</dbReference>
<feature type="transmembrane region" description="Helical" evidence="8">
    <location>
        <begin position="12"/>
        <end position="32"/>
    </location>
</feature>
<dbReference type="InterPro" id="IPR005829">
    <property type="entry name" value="Sugar_transporter_CS"/>
</dbReference>
<feature type="transmembrane region" description="Helical" evidence="8">
    <location>
        <begin position="412"/>
        <end position="435"/>
    </location>
</feature>
<reference evidence="10" key="1">
    <citation type="submission" date="2022-06" db="EMBL/GenBank/DDBJ databases">
        <title>Rothia sp. isolated from sandalwood seedling.</title>
        <authorList>
            <person name="Tuikhar N."/>
            <person name="Kirdat K."/>
            <person name="Thorat V."/>
            <person name="Swetha P."/>
            <person name="Padma S."/>
            <person name="Sundararaj R."/>
            <person name="Yadav A."/>
        </authorList>
    </citation>
    <scope>NUCLEOTIDE SEQUENCE</scope>
    <source>
        <strain evidence="10">AR01</strain>
    </source>
</reference>
<evidence type="ECO:0000256" key="1">
    <source>
        <dbReference type="ARBA" id="ARBA00004651"/>
    </source>
</evidence>
<dbReference type="AlphaFoldDB" id="A0A9X2KM30"/>
<dbReference type="SUPFAM" id="SSF103473">
    <property type="entry name" value="MFS general substrate transporter"/>
    <property type="match status" value="1"/>
</dbReference>
<feature type="transmembrane region" description="Helical" evidence="8">
    <location>
        <begin position="296"/>
        <end position="316"/>
    </location>
</feature>
<dbReference type="GO" id="GO:0005886">
    <property type="term" value="C:plasma membrane"/>
    <property type="evidence" value="ECO:0007669"/>
    <property type="project" value="UniProtKB-SubCell"/>
</dbReference>
<protein>
    <submittedName>
        <fullName evidence="10">MFS transporter</fullName>
    </submittedName>
</protein>
<dbReference type="InterPro" id="IPR036259">
    <property type="entry name" value="MFS_trans_sf"/>
</dbReference>
<keyword evidence="3" id="KW-1003">Cell membrane</keyword>
<sequence length="449" mass="45265">MPLNRPRPSVPARPGGSSWIPVALTILAVAWGGNEFTPLLIMYREVSDFSTLTVNVLLGAYIMGIVPALMVGGRLSDRIGRKPVLLPAAPISALGSAIMALLPGSVLALGAGRILCGIALGLVMAVGSTWIKELGDAVGDSRPGAAARRSANPLTGGFLAGATVAGALAQWSPWPTTAPYLLHIVLALVAGTLLLRVPETRHRLVAGGPGSGTGTGTGEAGNGTRSPGAASEEIGGGATASGTGARASGSGRVPGWLWAHFARSVLPIGPWVFTAATVAQAVLPAALAPVVGGLPIAFAALMTVVAMSTGLLGQAWARQLVAAYRNPIWLAMGFMCAGLALAAWAAASVRIEIALVAGVVLGAGYGIALVTGLTEVQRITPDAYLGTVTAVFFSVAYLGFLAPALLSAVAPWAPYPVALLLGIVLAVACAAISLSSRPKKGGRGRPREA</sequence>
<dbReference type="Proteomes" id="UP001139502">
    <property type="component" value="Unassembled WGS sequence"/>
</dbReference>
<name>A0A9X2KM30_9MICC</name>
<evidence type="ECO:0000313" key="10">
    <source>
        <dbReference type="EMBL" id="MCP3426761.1"/>
    </source>
</evidence>
<feature type="compositionally biased region" description="Gly residues" evidence="7">
    <location>
        <begin position="207"/>
        <end position="221"/>
    </location>
</feature>
<evidence type="ECO:0000256" key="4">
    <source>
        <dbReference type="ARBA" id="ARBA00022692"/>
    </source>
</evidence>
<feature type="region of interest" description="Disordered" evidence="7">
    <location>
        <begin position="205"/>
        <end position="247"/>
    </location>
</feature>
<feature type="transmembrane region" description="Helical" evidence="8">
    <location>
        <begin position="353"/>
        <end position="371"/>
    </location>
</feature>
<feature type="transmembrane region" description="Helical" evidence="8">
    <location>
        <begin position="84"/>
        <end position="102"/>
    </location>
</feature>
<dbReference type="PROSITE" id="PS00216">
    <property type="entry name" value="SUGAR_TRANSPORT_1"/>
    <property type="match status" value="1"/>
</dbReference>
<evidence type="ECO:0000256" key="8">
    <source>
        <dbReference type="SAM" id="Phobius"/>
    </source>
</evidence>
<dbReference type="RefSeq" id="WP_254167889.1">
    <property type="nucleotide sequence ID" value="NZ_JANAFB010000036.1"/>
</dbReference>
<dbReference type="EMBL" id="JANAFB010000036">
    <property type="protein sequence ID" value="MCP3426761.1"/>
    <property type="molecule type" value="Genomic_DNA"/>
</dbReference>
<feature type="compositionally biased region" description="Low complexity" evidence="7">
    <location>
        <begin position="222"/>
        <end position="233"/>
    </location>
</feature>
<keyword evidence="2" id="KW-0813">Transport</keyword>
<dbReference type="InterPro" id="IPR050171">
    <property type="entry name" value="MFS_Transporters"/>
</dbReference>
<dbReference type="PANTHER" id="PTHR23517">
    <property type="entry name" value="RESISTANCE PROTEIN MDTM, PUTATIVE-RELATED-RELATED"/>
    <property type="match status" value="1"/>
</dbReference>
<accession>A0A9X2KM30</accession>
<feature type="transmembrane region" description="Helical" evidence="8">
    <location>
        <begin position="328"/>
        <end position="347"/>
    </location>
</feature>
<evidence type="ECO:0000259" key="9">
    <source>
        <dbReference type="PROSITE" id="PS50850"/>
    </source>
</evidence>
<keyword evidence="6 8" id="KW-0472">Membrane</keyword>
<dbReference type="PANTHER" id="PTHR23517:SF13">
    <property type="entry name" value="MAJOR FACILITATOR SUPERFAMILY MFS_1"/>
    <property type="match status" value="1"/>
</dbReference>